<gene>
    <name evidence="1" type="ORF">H8744_14970</name>
</gene>
<evidence type="ECO:0000313" key="2">
    <source>
        <dbReference type="Proteomes" id="UP000651085"/>
    </source>
</evidence>
<reference evidence="1" key="1">
    <citation type="submission" date="2020-08" db="EMBL/GenBank/DDBJ databases">
        <title>Genome public.</title>
        <authorList>
            <person name="Liu C."/>
            <person name="Sun Q."/>
        </authorList>
    </citation>
    <scope>NUCLEOTIDE SEQUENCE</scope>
    <source>
        <strain evidence="1">N12</strain>
    </source>
</reference>
<dbReference type="EMBL" id="JACRTF010000001">
    <property type="protein sequence ID" value="MBC8594515.1"/>
    <property type="molecule type" value="Genomic_DNA"/>
</dbReference>
<proteinExistence type="predicted"/>
<organism evidence="1 2">
    <name type="scientific">Jilunia laotingensis</name>
    <dbReference type="NCBI Taxonomy" id="2763675"/>
    <lineage>
        <taxon>Bacteria</taxon>
        <taxon>Pseudomonadati</taxon>
        <taxon>Bacteroidota</taxon>
        <taxon>Bacteroidia</taxon>
        <taxon>Bacteroidales</taxon>
        <taxon>Bacteroidaceae</taxon>
        <taxon>Jilunia</taxon>
    </lineage>
</organism>
<protein>
    <submittedName>
        <fullName evidence="1">Uncharacterized protein</fullName>
    </submittedName>
</protein>
<sequence length="57" mass="6587">MKKVICNFGLFQLEEADGNTFFRSPLLESVMEPLKRKRAQCAEKGRKGGRKPKEKME</sequence>
<comment type="caution">
    <text evidence="1">The sequence shown here is derived from an EMBL/GenBank/DDBJ whole genome shotgun (WGS) entry which is preliminary data.</text>
</comment>
<dbReference type="AlphaFoldDB" id="A0A926F5S7"/>
<evidence type="ECO:0000313" key="1">
    <source>
        <dbReference type="EMBL" id="MBC8594515.1"/>
    </source>
</evidence>
<name>A0A926F5S7_9BACT</name>
<keyword evidence="2" id="KW-1185">Reference proteome</keyword>
<accession>A0A926F5S7</accession>
<dbReference type="RefSeq" id="WP_262435606.1">
    <property type="nucleotide sequence ID" value="NZ_JACRTF010000001.1"/>
</dbReference>
<dbReference type="Proteomes" id="UP000651085">
    <property type="component" value="Unassembled WGS sequence"/>
</dbReference>